<feature type="domain" description="Amidohydrolase-related" evidence="2">
    <location>
        <begin position="5"/>
        <end position="268"/>
    </location>
</feature>
<accession>A0A844H4B2</accession>
<dbReference type="PANTHER" id="PTHR43569:SF2">
    <property type="entry name" value="AMIDOHYDROLASE-RELATED DOMAIN-CONTAINING PROTEIN"/>
    <property type="match status" value="1"/>
</dbReference>
<dbReference type="Pfam" id="PF04909">
    <property type="entry name" value="Amidohydro_2"/>
    <property type="match status" value="1"/>
</dbReference>
<gene>
    <name evidence="3" type="ORF">GL279_05640</name>
</gene>
<dbReference type="AlphaFoldDB" id="A0A844H4B2"/>
<dbReference type="PANTHER" id="PTHR43569">
    <property type="entry name" value="AMIDOHYDROLASE"/>
    <property type="match status" value="1"/>
</dbReference>
<dbReference type="Proteomes" id="UP000442533">
    <property type="component" value="Unassembled WGS sequence"/>
</dbReference>
<dbReference type="EMBL" id="WMIF01000005">
    <property type="protein sequence ID" value="MTH34081.1"/>
    <property type="molecule type" value="Genomic_DNA"/>
</dbReference>
<evidence type="ECO:0000256" key="1">
    <source>
        <dbReference type="ARBA" id="ARBA00038310"/>
    </source>
</evidence>
<dbReference type="InterPro" id="IPR032466">
    <property type="entry name" value="Metal_Hydrolase"/>
</dbReference>
<comment type="similarity">
    <text evidence="1">Belongs to the metallo-dependent hydrolases superfamily.</text>
</comment>
<dbReference type="SUPFAM" id="SSF51556">
    <property type="entry name" value="Metallo-dependent hydrolases"/>
    <property type="match status" value="1"/>
</dbReference>
<comment type="caution">
    <text evidence="3">The sequence shown here is derived from an EMBL/GenBank/DDBJ whole genome shotgun (WGS) entry which is preliminary data.</text>
</comment>
<evidence type="ECO:0000313" key="4">
    <source>
        <dbReference type="Proteomes" id="UP000442533"/>
    </source>
</evidence>
<evidence type="ECO:0000313" key="3">
    <source>
        <dbReference type="EMBL" id="MTH34081.1"/>
    </source>
</evidence>
<reference evidence="3 4" key="1">
    <citation type="submission" date="2019-11" db="EMBL/GenBank/DDBJ databases">
        <authorList>
            <person name="Dong K."/>
        </authorList>
    </citation>
    <scope>NUCLEOTIDE SEQUENCE [LARGE SCALE GENOMIC DNA]</scope>
    <source>
        <strain evidence="3 4">JCM 17370</strain>
    </source>
</reference>
<name>A0A844H4B2_9RHOB</name>
<organism evidence="3 4">
    <name type="scientific">Paracoccus limosus</name>
    <dbReference type="NCBI Taxonomy" id="913252"/>
    <lineage>
        <taxon>Bacteria</taxon>
        <taxon>Pseudomonadati</taxon>
        <taxon>Pseudomonadota</taxon>
        <taxon>Alphaproteobacteria</taxon>
        <taxon>Rhodobacterales</taxon>
        <taxon>Paracoccaceae</taxon>
        <taxon>Paracoccus</taxon>
    </lineage>
</organism>
<dbReference type="OrthoDB" id="9787654at2"/>
<protein>
    <submittedName>
        <fullName evidence="3">Amidohydrolase family protein</fullName>
    </submittedName>
</protein>
<sequence length="271" mass="29137">MQKLDAHCHFWRLDRGDYGWLAGSGSPLAPIRRDFLPPDYPADIAVIAVQAAPTLAETDFLLGLDDPRIRGVVGWADLADPDSVAALRARAGRLVGIRPMLQDIAEDDWILTAPHPEVLAALPALGLRFDALVTRRHLGPLAQFIARNPGLPVVIDHAAKPQPGEQAAWAAGMRVLAALPGVHCKLSGLMTELPPEALRDPLPALHAILAPLLDWFGPERLIWGSDWPVLTLAASHGDWLELTDSLLARLAAPERAAIMGGNGARFYGVAP</sequence>
<keyword evidence="3" id="KW-0378">Hydrolase</keyword>
<keyword evidence="4" id="KW-1185">Reference proteome</keyword>
<evidence type="ECO:0000259" key="2">
    <source>
        <dbReference type="Pfam" id="PF04909"/>
    </source>
</evidence>
<dbReference type="Gene3D" id="3.20.20.140">
    <property type="entry name" value="Metal-dependent hydrolases"/>
    <property type="match status" value="1"/>
</dbReference>
<dbReference type="RefSeq" id="WP_155063632.1">
    <property type="nucleotide sequence ID" value="NZ_WMIF01000005.1"/>
</dbReference>
<proteinExistence type="inferred from homology"/>
<dbReference type="InterPro" id="IPR006680">
    <property type="entry name" value="Amidohydro-rel"/>
</dbReference>
<dbReference type="InterPro" id="IPR052350">
    <property type="entry name" value="Metallo-dep_Lactonases"/>
</dbReference>
<dbReference type="GO" id="GO:0016787">
    <property type="term" value="F:hydrolase activity"/>
    <property type="evidence" value="ECO:0007669"/>
    <property type="project" value="UniProtKB-KW"/>
</dbReference>